<evidence type="ECO:0000313" key="1">
    <source>
        <dbReference type="EMBL" id="CUA93897.1"/>
    </source>
</evidence>
<evidence type="ECO:0000313" key="2">
    <source>
        <dbReference type="Proteomes" id="UP000183649"/>
    </source>
</evidence>
<reference evidence="2" key="1">
    <citation type="submission" date="2015-08" db="EMBL/GenBank/DDBJ databases">
        <authorList>
            <person name="Varghese N."/>
        </authorList>
    </citation>
    <scope>NUCLEOTIDE SEQUENCE [LARGE SCALE GENOMIC DNA]</scope>
    <source>
        <strain evidence="2">DSM 18181</strain>
    </source>
</reference>
<accession>A0A0K6HS75</accession>
<organism evidence="1 2">
    <name type="scientific">Thiomonas bhubaneswarensis</name>
    <dbReference type="NCBI Taxonomy" id="339866"/>
    <lineage>
        <taxon>Bacteria</taxon>
        <taxon>Pseudomonadati</taxon>
        <taxon>Pseudomonadota</taxon>
        <taxon>Betaproteobacteria</taxon>
        <taxon>Burkholderiales</taxon>
        <taxon>Thiomonas</taxon>
    </lineage>
</organism>
<sequence length="100" mass="11660">MQDKPTYPGYHADTHGITQLGRVVLDAWVFGLLPETEDCKGWDLQRMQGLMQRVEAEWDQYGNLPSRLPPELAERHRAMYERAMKRAQDKGWNAELDDDD</sequence>
<dbReference type="AlphaFoldDB" id="A0A0K6HS75"/>
<dbReference type="EMBL" id="CYHF01000001">
    <property type="protein sequence ID" value="CUA93897.1"/>
    <property type="molecule type" value="Genomic_DNA"/>
</dbReference>
<dbReference type="Proteomes" id="UP000183649">
    <property type="component" value="Unassembled WGS sequence"/>
</dbReference>
<proteinExistence type="predicted"/>
<dbReference type="OrthoDB" id="9791200at2"/>
<gene>
    <name evidence="1" type="ORF">Ga0061069_101403</name>
</gene>
<keyword evidence="2" id="KW-1185">Reference proteome</keyword>
<dbReference type="STRING" id="339866.GCA_001418255_00401"/>
<name>A0A0K6HS75_9BURK</name>
<dbReference type="RefSeq" id="WP_055449338.1">
    <property type="nucleotide sequence ID" value="NZ_CYHF01000001.1"/>
</dbReference>
<protein>
    <submittedName>
        <fullName evidence="1">Uncharacterized protein</fullName>
    </submittedName>
</protein>